<feature type="compositionally biased region" description="Basic and acidic residues" evidence="11">
    <location>
        <begin position="414"/>
        <end position="426"/>
    </location>
</feature>
<evidence type="ECO:0000256" key="9">
    <source>
        <dbReference type="ARBA" id="ARBA00054046"/>
    </source>
</evidence>
<name>A0A9R1S649_TRITD</name>
<dbReference type="InterPro" id="IPR045120">
    <property type="entry name" value="Suco/Slp1-like"/>
</dbReference>
<evidence type="ECO:0000256" key="1">
    <source>
        <dbReference type="ARBA" id="ARBA00004232"/>
    </source>
</evidence>
<comment type="function">
    <text evidence="9">Encodes a member of the mid-SUN subfamily of SUN-domain proteins that is localized to both the nuclear envelope and the ER. It is involved in early seed development and nuclear morphology. [TAIR].</text>
</comment>
<feature type="transmembrane region" description="Helical" evidence="12">
    <location>
        <begin position="596"/>
        <end position="616"/>
    </location>
</feature>
<dbReference type="Gramene" id="TRITD3Bv1G215810.2">
    <property type="protein sequence ID" value="TRITD3Bv1G215810.2"/>
    <property type="gene ID" value="TRITD3Bv1G215810"/>
</dbReference>
<dbReference type="PROSITE" id="PS51469">
    <property type="entry name" value="SUN"/>
    <property type="match status" value="1"/>
</dbReference>
<dbReference type="Pfam" id="PF07738">
    <property type="entry name" value="Sad1_UNC"/>
    <property type="match status" value="1"/>
</dbReference>
<evidence type="ECO:0000259" key="13">
    <source>
        <dbReference type="PROSITE" id="PS51469"/>
    </source>
</evidence>
<dbReference type="GO" id="GO:0031965">
    <property type="term" value="C:nuclear membrane"/>
    <property type="evidence" value="ECO:0007669"/>
    <property type="project" value="UniProtKB-SubCell"/>
</dbReference>
<dbReference type="AlphaFoldDB" id="A0A9R1S649"/>
<dbReference type="Proteomes" id="UP000324705">
    <property type="component" value="Chromosome 3B"/>
</dbReference>
<sequence>MQKSRRDLMKRKAAAKAHEQSAGAAAGMRRRRLYGFSASLVVASWVALLILNSLVGHGDGQRGTHDGGDPIVAIPIAGPGPTMNEGSVSPDVVHQEHEENLAVSADTCVKLDASVLLSEETVLQEDELCPKDDTQSDDMEALIEDDRIELSEGQGKEQTLTMDDQIHLSEGRGEEEVLAKDDQIEQSEGQGESPHLTNIDSVAHPAEKVDAEDVPKPARLARIVPPGLDEFKTRAIAERGKDASSQTGHVIHRREPSGQLYNYASAAKGAKVLDFNKEAKGASNILDKDKDKYLRNPCSVEGKYVIIELSEETLVDTIAIANFEHYSSNLKEFEMLSSLIYPTENWETLGRFTVANAKHAQSFTFPEPKWARYLKFNLLSHYGSASYCTLSMLEVYGMDAVEKMLENLIPVENRNAESDDKSKEPIEQPPLKEPSGGKDSSQEPLDEDEFEVEDDKPNGDSSRNGVHDQIVETRTLQAGRIPGDTVLKILMQKVQSLDVSFSVLERYLEELNSRYGQIFKDFDSDIDSKDALLEKIKLELKELQSSKNDFARDIESILSWKSVASSQLDQLVLDNLILRSEYERFRDKQVDLENRSFVVIFLCFIFGCLAIAKLSIGMIFNICRLYDCEKLDMVKSGWLVLLLSSCIVASILVIQ</sequence>
<evidence type="ECO:0000256" key="5">
    <source>
        <dbReference type="ARBA" id="ARBA00022989"/>
    </source>
</evidence>
<comment type="subcellular location">
    <subcellularLocation>
        <location evidence="2">Endoplasmic reticulum membrane</location>
        <topology evidence="2">Multi-pass membrane protein</topology>
    </subcellularLocation>
    <subcellularLocation>
        <location evidence="1">Nucleus membrane</location>
        <topology evidence="1">Multi-pass membrane protein</topology>
    </subcellularLocation>
</comment>
<evidence type="ECO:0000313" key="15">
    <source>
        <dbReference type="Proteomes" id="UP000324705"/>
    </source>
</evidence>
<feature type="compositionally biased region" description="Acidic residues" evidence="11">
    <location>
        <begin position="444"/>
        <end position="454"/>
    </location>
</feature>
<keyword evidence="5 12" id="KW-1133">Transmembrane helix</keyword>
<feature type="transmembrane region" description="Helical" evidence="12">
    <location>
        <begin position="637"/>
        <end position="654"/>
    </location>
</feature>
<evidence type="ECO:0000256" key="7">
    <source>
        <dbReference type="ARBA" id="ARBA00023136"/>
    </source>
</evidence>
<evidence type="ECO:0000256" key="10">
    <source>
        <dbReference type="SAM" id="Coils"/>
    </source>
</evidence>
<keyword evidence="6 10" id="KW-0175">Coiled coil</keyword>
<organism evidence="14 15">
    <name type="scientific">Triticum turgidum subsp. durum</name>
    <name type="common">Durum wheat</name>
    <name type="synonym">Triticum durum</name>
    <dbReference type="NCBI Taxonomy" id="4567"/>
    <lineage>
        <taxon>Eukaryota</taxon>
        <taxon>Viridiplantae</taxon>
        <taxon>Streptophyta</taxon>
        <taxon>Embryophyta</taxon>
        <taxon>Tracheophyta</taxon>
        <taxon>Spermatophyta</taxon>
        <taxon>Magnoliopsida</taxon>
        <taxon>Liliopsida</taxon>
        <taxon>Poales</taxon>
        <taxon>Poaceae</taxon>
        <taxon>BOP clade</taxon>
        <taxon>Pooideae</taxon>
        <taxon>Triticodae</taxon>
        <taxon>Triticeae</taxon>
        <taxon>Triticinae</taxon>
        <taxon>Triticum</taxon>
    </lineage>
</organism>
<dbReference type="InterPro" id="IPR012919">
    <property type="entry name" value="SUN_dom"/>
</dbReference>
<evidence type="ECO:0000256" key="2">
    <source>
        <dbReference type="ARBA" id="ARBA00004477"/>
    </source>
</evidence>
<evidence type="ECO:0000256" key="8">
    <source>
        <dbReference type="ARBA" id="ARBA00023242"/>
    </source>
</evidence>
<dbReference type="InterPro" id="IPR008979">
    <property type="entry name" value="Galactose-bd-like_sf"/>
</dbReference>
<accession>A0A9R1S649</accession>
<keyword evidence="8" id="KW-0539">Nucleus</keyword>
<dbReference type="OMA" id="MENKFIA"/>
<feature type="coiled-coil region" evidence="10">
    <location>
        <begin position="526"/>
        <end position="553"/>
    </location>
</feature>
<proteinExistence type="predicted"/>
<feature type="transmembrane region" description="Helical" evidence="12">
    <location>
        <begin position="33"/>
        <end position="55"/>
    </location>
</feature>
<feature type="domain" description="SUN" evidence="13">
    <location>
        <begin position="236"/>
        <end position="400"/>
    </location>
</feature>
<keyword evidence="7 12" id="KW-0472">Membrane</keyword>
<dbReference type="EMBL" id="LT934116">
    <property type="protein sequence ID" value="VAH82477.1"/>
    <property type="molecule type" value="Genomic_DNA"/>
</dbReference>
<feature type="compositionally biased region" description="Basic and acidic residues" evidence="11">
    <location>
        <begin position="170"/>
        <end position="183"/>
    </location>
</feature>
<keyword evidence="15" id="KW-1185">Reference proteome</keyword>
<evidence type="ECO:0000256" key="3">
    <source>
        <dbReference type="ARBA" id="ARBA00022692"/>
    </source>
</evidence>
<evidence type="ECO:0000256" key="4">
    <source>
        <dbReference type="ARBA" id="ARBA00022824"/>
    </source>
</evidence>
<feature type="region of interest" description="Disordered" evidence="11">
    <location>
        <begin position="413"/>
        <end position="468"/>
    </location>
</feature>
<keyword evidence="4" id="KW-0256">Endoplasmic reticulum</keyword>
<evidence type="ECO:0000256" key="11">
    <source>
        <dbReference type="SAM" id="MobiDB-lite"/>
    </source>
</evidence>
<feature type="region of interest" description="Disordered" evidence="11">
    <location>
        <begin position="170"/>
        <end position="213"/>
    </location>
</feature>
<gene>
    <name evidence="14" type="ORF">TRITD_3Bv1G215810</name>
</gene>
<protein>
    <recommendedName>
        <fullName evidence="13">SUN domain-containing protein</fullName>
    </recommendedName>
</protein>
<evidence type="ECO:0000313" key="14">
    <source>
        <dbReference type="EMBL" id="VAH82477.1"/>
    </source>
</evidence>
<dbReference type="Gene3D" id="2.60.120.260">
    <property type="entry name" value="Galactose-binding domain-like"/>
    <property type="match status" value="1"/>
</dbReference>
<dbReference type="PANTHER" id="PTHR12953">
    <property type="entry name" value="MEMBRANE PROTEIN CH1 RELATED"/>
    <property type="match status" value="1"/>
</dbReference>
<dbReference type="GO" id="GO:0005789">
    <property type="term" value="C:endoplasmic reticulum membrane"/>
    <property type="evidence" value="ECO:0007669"/>
    <property type="project" value="UniProtKB-SubCell"/>
</dbReference>
<feature type="region of interest" description="Disordered" evidence="11">
    <location>
        <begin position="1"/>
        <end position="22"/>
    </location>
</feature>
<dbReference type="PANTHER" id="PTHR12953:SF0">
    <property type="entry name" value="SUN DOMAIN-CONTAINING OSSIFICATION FACTOR"/>
    <property type="match status" value="1"/>
</dbReference>
<dbReference type="SUPFAM" id="SSF49785">
    <property type="entry name" value="Galactose-binding domain-like"/>
    <property type="match status" value="1"/>
</dbReference>
<keyword evidence="3 12" id="KW-0812">Transmembrane</keyword>
<reference evidence="14 15" key="1">
    <citation type="submission" date="2017-09" db="EMBL/GenBank/DDBJ databases">
        <authorList>
            <consortium name="International Durum Wheat Genome Sequencing Consortium (IDWGSC)"/>
            <person name="Milanesi L."/>
        </authorList>
    </citation>
    <scope>NUCLEOTIDE SEQUENCE [LARGE SCALE GENOMIC DNA]</scope>
    <source>
        <strain evidence="15">cv. Svevo</strain>
    </source>
</reference>
<dbReference type="FunFam" id="2.60.120.260:FF:000062">
    <property type="entry name" value="Galactose-binding protein isoform 3"/>
    <property type="match status" value="1"/>
</dbReference>
<feature type="compositionally biased region" description="Polar residues" evidence="11">
    <location>
        <begin position="186"/>
        <end position="200"/>
    </location>
</feature>
<evidence type="ECO:0000256" key="12">
    <source>
        <dbReference type="SAM" id="Phobius"/>
    </source>
</evidence>
<evidence type="ECO:0000256" key="6">
    <source>
        <dbReference type="ARBA" id="ARBA00023054"/>
    </source>
</evidence>
<dbReference type="GO" id="GO:0034975">
    <property type="term" value="P:protein folding in endoplasmic reticulum"/>
    <property type="evidence" value="ECO:0007669"/>
    <property type="project" value="TreeGrafter"/>
</dbReference>